<protein>
    <submittedName>
        <fullName evidence="14">Aspartyl protease family protein</fullName>
    </submittedName>
</protein>
<evidence type="ECO:0000256" key="5">
    <source>
        <dbReference type="ARBA" id="ARBA00022801"/>
    </source>
</evidence>
<dbReference type="Gene3D" id="2.40.70.10">
    <property type="entry name" value="Acid Proteases"/>
    <property type="match status" value="3"/>
</dbReference>
<dbReference type="OrthoDB" id="2747330at2759"/>
<dbReference type="Pfam" id="PF14543">
    <property type="entry name" value="TAXi_N"/>
    <property type="match status" value="1"/>
</dbReference>
<dbReference type="OMA" id="CNVTLGT"/>
<keyword evidence="15" id="KW-1185">Reference proteome</keyword>
<dbReference type="PRINTS" id="PR00792">
    <property type="entry name" value="PEPSIN"/>
</dbReference>
<feature type="compositionally biased region" description="Polar residues" evidence="12">
    <location>
        <begin position="16"/>
        <end position="25"/>
    </location>
</feature>
<dbReference type="AlphaFoldDB" id="A0A1Y1I0Y5"/>
<dbReference type="SUPFAM" id="SSF50630">
    <property type="entry name" value="Acid proteases"/>
    <property type="match status" value="1"/>
</dbReference>
<dbReference type="EMBL" id="DF237104">
    <property type="protein sequence ID" value="GAQ83622.1"/>
    <property type="molecule type" value="Genomic_DNA"/>
</dbReference>
<evidence type="ECO:0000313" key="15">
    <source>
        <dbReference type="Proteomes" id="UP000054558"/>
    </source>
</evidence>
<name>A0A1Y1I0Y5_KLENI</name>
<dbReference type="InterPro" id="IPR032861">
    <property type="entry name" value="TAXi_N"/>
</dbReference>
<evidence type="ECO:0000256" key="8">
    <source>
        <dbReference type="ARBA" id="ARBA00046288"/>
    </source>
</evidence>
<keyword evidence="4" id="KW-0732">Signal</keyword>
<dbReference type="GO" id="GO:0012505">
    <property type="term" value="C:endomembrane system"/>
    <property type="evidence" value="ECO:0007669"/>
    <property type="project" value="UniProtKB-SubCell"/>
</dbReference>
<dbReference type="InterPro" id="IPR032799">
    <property type="entry name" value="TAXi_C"/>
</dbReference>
<dbReference type="PROSITE" id="PS00141">
    <property type="entry name" value="ASP_PROTEASE"/>
    <property type="match status" value="2"/>
</dbReference>
<keyword evidence="5 11" id="KW-0378">Hydrolase</keyword>
<dbReference type="InterPro" id="IPR033121">
    <property type="entry name" value="PEPTIDASE_A1"/>
</dbReference>
<keyword evidence="11" id="KW-0064">Aspartyl protease</keyword>
<dbReference type="PANTHER" id="PTHR13683">
    <property type="entry name" value="ASPARTYL PROTEASES"/>
    <property type="match status" value="1"/>
</dbReference>
<dbReference type="PANTHER" id="PTHR13683:SF375">
    <property type="entry name" value="PEPTIDASE A1 DOMAIN-CONTAINING PROTEIN"/>
    <property type="match status" value="1"/>
</dbReference>
<evidence type="ECO:0000313" key="14">
    <source>
        <dbReference type="EMBL" id="GAQ83622.1"/>
    </source>
</evidence>
<keyword evidence="7" id="KW-0472">Membrane</keyword>
<comment type="subcellular location">
    <subcellularLocation>
        <location evidence="8">Endomembrane system</location>
        <topology evidence="8">Single-pass type I membrane protein</topology>
    </subcellularLocation>
</comment>
<dbReference type="Proteomes" id="UP000054558">
    <property type="component" value="Unassembled WGS sequence"/>
</dbReference>
<feature type="domain" description="Peptidase A1" evidence="13">
    <location>
        <begin position="94"/>
        <end position="526"/>
    </location>
</feature>
<keyword evidence="2 11" id="KW-0645">Protease</keyword>
<dbReference type="InterPro" id="IPR001969">
    <property type="entry name" value="Aspartic_peptidase_AS"/>
</dbReference>
<evidence type="ECO:0000256" key="4">
    <source>
        <dbReference type="ARBA" id="ARBA00022729"/>
    </source>
</evidence>
<evidence type="ECO:0000256" key="9">
    <source>
        <dbReference type="PIRSR" id="PIRSR601461-1"/>
    </source>
</evidence>
<evidence type="ECO:0000259" key="13">
    <source>
        <dbReference type="PROSITE" id="PS51767"/>
    </source>
</evidence>
<organism evidence="14 15">
    <name type="scientific">Klebsormidium nitens</name>
    <name type="common">Green alga</name>
    <name type="synonym">Ulothrix nitens</name>
    <dbReference type="NCBI Taxonomy" id="105231"/>
    <lineage>
        <taxon>Eukaryota</taxon>
        <taxon>Viridiplantae</taxon>
        <taxon>Streptophyta</taxon>
        <taxon>Klebsormidiophyceae</taxon>
        <taxon>Klebsormidiales</taxon>
        <taxon>Klebsormidiaceae</taxon>
        <taxon>Klebsormidium</taxon>
    </lineage>
</organism>
<feature type="disulfide bond" evidence="10">
    <location>
        <begin position="125"/>
        <end position="150"/>
    </location>
</feature>
<keyword evidence="3" id="KW-0812">Transmembrane</keyword>
<evidence type="ECO:0000256" key="3">
    <source>
        <dbReference type="ARBA" id="ARBA00022692"/>
    </source>
</evidence>
<evidence type="ECO:0000256" key="7">
    <source>
        <dbReference type="ARBA" id="ARBA00023136"/>
    </source>
</evidence>
<proteinExistence type="inferred from homology"/>
<feature type="active site" evidence="9">
    <location>
        <position position="355"/>
    </location>
</feature>
<sequence length="534" mass="56921">MPPVVVQKPLDGAPRDQTQPQTSWSGLLTHRDAEYLPEKGGESPYFKRHMSGALQGQRVYWEKLVRQALGGNKRRSLLAVQNLPINGTLETGNYFVTMQLGTPPQNVTLLLDTGSSLFWVECNTCADCTGLTERTAFQPQLSLSIVTPGCGNCPDYEYGLCASSPNVADPSELDACFSLCAANQKQCYYGYSYGDGSQTGGYIQKDILTVPSSNSSAVFSNITFGCNYLAADPNNPDTTQLIVGPQISGLVGLGKSNYSVQNQLASAGVISSTFSVCMAGVEGGGVFTLGNSSRVVPGMQYIPMGTHPEFYNVTLAAISVGTTPLPIAPSVFFLQPPISRFRRANPFFLPDAIFDTGTSFTILADAAYQALVQGFLRSAPVGYAPVYIDQYGYIVSISGGPTGNAAPAPTAVISEPGVPRTNSTSAPNQLCFNIPVREIGPLGQIDVSGFPNVTFSFVNSEALLTVDPNDYMYIFQSSDLTGLNQAILACPTFISDGGGGTTILGEYTMRNHFFVFDTAARRIGVAPVTCSNYT</sequence>
<feature type="region of interest" description="Disordered" evidence="12">
    <location>
        <begin position="1"/>
        <end position="25"/>
    </location>
</feature>
<evidence type="ECO:0000256" key="11">
    <source>
        <dbReference type="RuleBase" id="RU000454"/>
    </source>
</evidence>
<keyword evidence="10" id="KW-1015">Disulfide bond</keyword>
<dbReference type="InterPro" id="IPR021109">
    <property type="entry name" value="Peptidase_aspartic_dom_sf"/>
</dbReference>
<reference evidence="14 15" key="1">
    <citation type="journal article" date="2014" name="Nat. Commun.">
        <title>Klebsormidium flaccidum genome reveals primary factors for plant terrestrial adaptation.</title>
        <authorList>
            <person name="Hori K."/>
            <person name="Maruyama F."/>
            <person name="Fujisawa T."/>
            <person name="Togashi T."/>
            <person name="Yamamoto N."/>
            <person name="Seo M."/>
            <person name="Sato S."/>
            <person name="Yamada T."/>
            <person name="Mori H."/>
            <person name="Tajima N."/>
            <person name="Moriyama T."/>
            <person name="Ikeuchi M."/>
            <person name="Watanabe M."/>
            <person name="Wada H."/>
            <person name="Kobayashi K."/>
            <person name="Saito M."/>
            <person name="Masuda T."/>
            <person name="Sasaki-Sekimoto Y."/>
            <person name="Mashiguchi K."/>
            <person name="Awai K."/>
            <person name="Shimojima M."/>
            <person name="Masuda S."/>
            <person name="Iwai M."/>
            <person name="Nobusawa T."/>
            <person name="Narise T."/>
            <person name="Kondo S."/>
            <person name="Saito H."/>
            <person name="Sato R."/>
            <person name="Murakawa M."/>
            <person name="Ihara Y."/>
            <person name="Oshima-Yamada Y."/>
            <person name="Ohtaka K."/>
            <person name="Satoh M."/>
            <person name="Sonobe K."/>
            <person name="Ishii M."/>
            <person name="Ohtani R."/>
            <person name="Kanamori-Sato M."/>
            <person name="Honoki R."/>
            <person name="Miyazaki D."/>
            <person name="Mochizuki H."/>
            <person name="Umetsu J."/>
            <person name="Higashi K."/>
            <person name="Shibata D."/>
            <person name="Kamiya Y."/>
            <person name="Sato N."/>
            <person name="Nakamura Y."/>
            <person name="Tabata S."/>
            <person name="Ida S."/>
            <person name="Kurokawa K."/>
            <person name="Ohta H."/>
        </authorList>
    </citation>
    <scope>NUCLEOTIDE SEQUENCE [LARGE SCALE GENOMIC DNA]</scope>
    <source>
        <strain evidence="14 15">NIES-2285</strain>
    </source>
</reference>
<evidence type="ECO:0000256" key="12">
    <source>
        <dbReference type="SAM" id="MobiDB-lite"/>
    </source>
</evidence>
<comment type="similarity">
    <text evidence="1 11">Belongs to the peptidase A1 family.</text>
</comment>
<accession>A0A1Y1I0Y5</accession>
<evidence type="ECO:0000256" key="2">
    <source>
        <dbReference type="ARBA" id="ARBA00022670"/>
    </source>
</evidence>
<keyword evidence="6" id="KW-1133">Transmembrane helix</keyword>
<evidence type="ECO:0000256" key="10">
    <source>
        <dbReference type="PIRSR" id="PIRSR601461-2"/>
    </source>
</evidence>
<dbReference type="GO" id="GO:0006508">
    <property type="term" value="P:proteolysis"/>
    <property type="evidence" value="ECO:0007669"/>
    <property type="project" value="UniProtKB-KW"/>
</dbReference>
<dbReference type="GO" id="GO:0004190">
    <property type="term" value="F:aspartic-type endopeptidase activity"/>
    <property type="evidence" value="ECO:0007669"/>
    <property type="project" value="UniProtKB-KW"/>
</dbReference>
<dbReference type="STRING" id="105231.A0A1Y1I0Y5"/>
<evidence type="ECO:0000256" key="1">
    <source>
        <dbReference type="ARBA" id="ARBA00007447"/>
    </source>
</evidence>
<dbReference type="Pfam" id="PF14541">
    <property type="entry name" value="TAXi_C"/>
    <property type="match status" value="1"/>
</dbReference>
<evidence type="ECO:0000256" key="6">
    <source>
        <dbReference type="ARBA" id="ARBA00022989"/>
    </source>
</evidence>
<dbReference type="InterPro" id="IPR001461">
    <property type="entry name" value="Aspartic_peptidase_A1"/>
</dbReference>
<gene>
    <name evidence="14" type="ORF">KFL_001550120</name>
</gene>
<feature type="active site" evidence="9">
    <location>
        <position position="112"/>
    </location>
</feature>
<dbReference type="PROSITE" id="PS51767">
    <property type="entry name" value="PEPTIDASE_A1"/>
    <property type="match status" value="1"/>
</dbReference>